<proteinExistence type="predicted"/>
<dbReference type="InterPro" id="IPR027417">
    <property type="entry name" value="P-loop_NTPase"/>
</dbReference>
<dbReference type="Pfam" id="PF08645">
    <property type="entry name" value="PNK3P"/>
    <property type="match status" value="1"/>
</dbReference>
<keyword evidence="2" id="KW-0418">Kinase</keyword>
<dbReference type="InterPro" id="IPR013954">
    <property type="entry name" value="PNK3P"/>
</dbReference>
<feature type="region of interest" description="Disordered" evidence="1">
    <location>
        <begin position="1"/>
        <end position="33"/>
    </location>
</feature>
<sequence length="525" mass="57019">MLPKRAASARTSASKRRGAAPADDDGNTGGSAAQQTTLASFVAGSAAAPAEPVAWRQEADGSLLVGETTAVPFRPSARIAAFDFDDTLAGVNGSHAFPKSGDDWSWVSPLEPAVLWRLHQLGFAIVIFSNQKGYFSDKPSKNSVAFKGRVAHVVRGLAMHAAKAGIAAPDAGGPAALPMLFVAAAEDDFFRKPRPGMWHHFVRSLNGNIEVDTSVSFYCGDAAGRTLDTWGSIIKSKDHAASDYKFALNAGIRFLVPETLFHQRTLAALDAIPADADIRALPADIEVQTGLPPLPAIKFDPRSFSQSVAHDELEALVESIAGPIRDDSDASAVPGSGHASPIAIICTGAPASGKSSFVRKHLHPRRFVHINQDTLKTRDKCIKALRGALEAGSHVVVDNTNPDRAARADFLSVVQDFRKRTGKAVRVYALSFDMPLEMRDHNHAYREVQAHGRQLMRHSWGILNQLGDHKPHMEQAHVPGMVIRMFNKRFEPPTTAEGFDAVHVVPFHPHFENEHEEALWRMFYA</sequence>
<dbReference type="Pfam" id="PF13671">
    <property type="entry name" value="AAA_33"/>
    <property type="match status" value="1"/>
</dbReference>
<dbReference type="NCBIfam" id="TIGR01662">
    <property type="entry name" value="HAD-SF-IIIA"/>
    <property type="match status" value="1"/>
</dbReference>
<dbReference type="InterPro" id="IPR006549">
    <property type="entry name" value="HAD-SF_hydro_IIIA"/>
</dbReference>
<dbReference type="NCBIfam" id="TIGR01664">
    <property type="entry name" value="DNA-3'-Pase"/>
    <property type="match status" value="1"/>
</dbReference>
<dbReference type="PANTHER" id="PTHR12083:SF9">
    <property type="entry name" value="BIFUNCTIONAL POLYNUCLEOTIDE PHOSPHATASE_KINASE"/>
    <property type="match status" value="1"/>
</dbReference>
<evidence type="ECO:0000313" key="2">
    <source>
        <dbReference type="EMBL" id="KAL2920125.1"/>
    </source>
</evidence>
<dbReference type="Gene3D" id="3.40.50.300">
    <property type="entry name" value="P-loop containing nucleotide triphosphate hydrolases"/>
    <property type="match status" value="1"/>
</dbReference>
<accession>A0ABR4NKT0</accession>
<evidence type="ECO:0000313" key="3">
    <source>
        <dbReference type="Proteomes" id="UP001527925"/>
    </source>
</evidence>
<dbReference type="Gene3D" id="3.40.50.1000">
    <property type="entry name" value="HAD superfamily/HAD-like"/>
    <property type="match status" value="1"/>
</dbReference>
<dbReference type="InterPro" id="IPR006551">
    <property type="entry name" value="Polynucleotide_phosphatase"/>
</dbReference>
<dbReference type="GO" id="GO:0016301">
    <property type="term" value="F:kinase activity"/>
    <property type="evidence" value="ECO:0007669"/>
    <property type="project" value="UniProtKB-KW"/>
</dbReference>
<gene>
    <name evidence="2" type="primary">pnk1</name>
    <name evidence="2" type="ORF">HK105_200191</name>
</gene>
<dbReference type="InterPro" id="IPR036412">
    <property type="entry name" value="HAD-like_sf"/>
</dbReference>
<dbReference type="InterPro" id="IPR023214">
    <property type="entry name" value="HAD_sf"/>
</dbReference>
<keyword evidence="3" id="KW-1185">Reference proteome</keyword>
<organism evidence="2 3">
    <name type="scientific">Polyrhizophydium stewartii</name>
    <dbReference type="NCBI Taxonomy" id="2732419"/>
    <lineage>
        <taxon>Eukaryota</taxon>
        <taxon>Fungi</taxon>
        <taxon>Fungi incertae sedis</taxon>
        <taxon>Chytridiomycota</taxon>
        <taxon>Chytridiomycota incertae sedis</taxon>
        <taxon>Chytridiomycetes</taxon>
        <taxon>Rhizophydiales</taxon>
        <taxon>Rhizophydiales incertae sedis</taxon>
        <taxon>Polyrhizophydium</taxon>
    </lineage>
</organism>
<evidence type="ECO:0000256" key="1">
    <source>
        <dbReference type="SAM" id="MobiDB-lite"/>
    </source>
</evidence>
<dbReference type="EMBL" id="JADGIZ020000001">
    <property type="protein sequence ID" value="KAL2920125.1"/>
    <property type="molecule type" value="Genomic_DNA"/>
</dbReference>
<dbReference type="SUPFAM" id="SSF52540">
    <property type="entry name" value="P-loop containing nucleoside triphosphate hydrolases"/>
    <property type="match status" value="1"/>
</dbReference>
<dbReference type="PANTHER" id="PTHR12083">
    <property type="entry name" value="BIFUNCTIONAL POLYNUCLEOTIDE PHOSPHATASE/KINASE"/>
    <property type="match status" value="1"/>
</dbReference>
<reference evidence="2 3" key="1">
    <citation type="submission" date="2023-09" db="EMBL/GenBank/DDBJ databases">
        <title>Pangenome analysis of Batrachochytrium dendrobatidis and related Chytrids.</title>
        <authorList>
            <person name="Yacoub M.N."/>
            <person name="Stajich J.E."/>
            <person name="James T.Y."/>
        </authorList>
    </citation>
    <scope>NUCLEOTIDE SEQUENCE [LARGE SCALE GENOMIC DNA]</scope>
    <source>
        <strain evidence="2 3">JEL0888</strain>
    </source>
</reference>
<name>A0ABR4NKT0_9FUNG</name>
<protein>
    <submittedName>
        <fullName evidence="2">DNA kinase/phosphatase Pnk1</fullName>
    </submittedName>
</protein>
<dbReference type="Proteomes" id="UP001527925">
    <property type="component" value="Unassembled WGS sequence"/>
</dbReference>
<dbReference type="SUPFAM" id="SSF56784">
    <property type="entry name" value="HAD-like"/>
    <property type="match status" value="1"/>
</dbReference>
<keyword evidence="2" id="KW-0808">Transferase</keyword>
<feature type="compositionally biased region" description="Low complexity" evidence="1">
    <location>
        <begin position="1"/>
        <end position="12"/>
    </location>
</feature>
<comment type="caution">
    <text evidence="2">The sequence shown here is derived from an EMBL/GenBank/DDBJ whole genome shotgun (WGS) entry which is preliminary data.</text>
</comment>